<accession>A0ACB8RY83</accession>
<reference evidence="1" key="1">
    <citation type="submission" date="2021-02" db="EMBL/GenBank/DDBJ databases">
        <authorList>
            <consortium name="DOE Joint Genome Institute"/>
            <person name="Ahrendt S."/>
            <person name="Looney B.P."/>
            <person name="Miyauchi S."/>
            <person name="Morin E."/>
            <person name="Drula E."/>
            <person name="Courty P.E."/>
            <person name="Chicoki N."/>
            <person name="Fauchery L."/>
            <person name="Kohler A."/>
            <person name="Kuo A."/>
            <person name="Labutti K."/>
            <person name="Pangilinan J."/>
            <person name="Lipzen A."/>
            <person name="Riley R."/>
            <person name="Andreopoulos W."/>
            <person name="He G."/>
            <person name="Johnson J."/>
            <person name="Barry K.W."/>
            <person name="Grigoriev I.V."/>
            <person name="Nagy L."/>
            <person name="Hibbett D."/>
            <person name="Henrissat B."/>
            <person name="Matheny P.B."/>
            <person name="Labbe J."/>
            <person name="Martin F."/>
        </authorList>
    </citation>
    <scope>NUCLEOTIDE SEQUENCE</scope>
    <source>
        <strain evidence="1">FP105234-sp</strain>
    </source>
</reference>
<name>A0ACB8RY83_9AGAM</name>
<comment type="caution">
    <text evidence="1">The sequence shown here is derived from an EMBL/GenBank/DDBJ whole genome shotgun (WGS) entry which is preliminary data.</text>
</comment>
<proteinExistence type="predicted"/>
<evidence type="ECO:0000313" key="2">
    <source>
        <dbReference type="Proteomes" id="UP000814033"/>
    </source>
</evidence>
<evidence type="ECO:0000313" key="1">
    <source>
        <dbReference type="EMBL" id="KAI0048777.1"/>
    </source>
</evidence>
<dbReference type="Proteomes" id="UP000814033">
    <property type="component" value="Unassembled WGS sequence"/>
</dbReference>
<sequence length="270" mass="29688">MAARIELRTNDKRGGGEQRGWLQTLYTFAVPGIYDGHGLQSFGSVRVINEDRVKSHNGFGLHAHSEFEIFSYVVKGQLEHKDSMGNVEYLKRGDIQLTSAGTGIRHSEVCHGDEDVHFVQIWALPWKSRLQPTYYTRHFTEEETRDNWVCVVAPIGSEGVSSDREANGPAPVQSDVTLWATVLSPAVSLSRPLPASRAGEERKAYLQFIQSSGFNQGEGTGGHVKVEIEGKHVEMREGDGVFVYGMGGSEVVVVNVGPVAAEILLFDVDC</sequence>
<gene>
    <name evidence="1" type="ORF">FA95DRAFT_1539373</name>
</gene>
<organism evidence="1 2">
    <name type="scientific">Auriscalpium vulgare</name>
    <dbReference type="NCBI Taxonomy" id="40419"/>
    <lineage>
        <taxon>Eukaryota</taxon>
        <taxon>Fungi</taxon>
        <taxon>Dikarya</taxon>
        <taxon>Basidiomycota</taxon>
        <taxon>Agaricomycotina</taxon>
        <taxon>Agaricomycetes</taxon>
        <taxon>Russulales</taxon>
        <taxon>Auriscalpiaceae</taxon>
        <taxon>Auriscalpium</taxon>
    </lineage>
</organism>
<dbReference type="EMBL" id="MU275882">
    <property type="protein sequence ID" value="KAI0048777.1"/>
    <property type="molecule type" value="Genomic_DNA"/>
</dbReference>
<protein>
    <submittedName>
        <fullName evidence="1">Pirin domain-containing protein</fullName>
    </submittedName>
</protein>
<reference evidence="1" key="2">
    <citation type="journal article" date="2022" name="New Phytol.">
        <title>Evolutionary transition to the ectomycorrhizal habit in the genomes of a hyperdiverse lineage of mushroom-forming fungi.</title>
        <authorList>
            <person name="Looney B."/>
            <person name="Miyauchi S."/>
            <person name="Morin E."/>
            <person name="Drula E."/>
            <person name="Courty P.E."/>
            <person name="Kohler A."/>
            <person name="Kuo A."/>
            <person name="LaButti K."/>
            <person name="Pangilinan J."/>
            <person name="Lipzen A."/>
            <person name="Riley R."/>
            <person name="Andreopoulos W."/>
            <person name="He G."/>
            <person name="Johnson J."/>
            <person name="Nolan M."/>
            <person name="Tritt A."/>
            <person name="Barry K.W."/>
            <person name="Grigoriev I.V."/>
            <person name="Nagy L.G."/>
            <person name="Hibbett D."/>
            <person name="Henrissat B."/>
            <person name="Matheny P.B."/>
            <person name="Labbe J."/>
            <person name="Martin F.M."/>
        </authorList>
    </citation>
    <scope>NUCLEOTIDE SEQUENCE</scope>
    <source>
        <strain evidence="1">FP105234-sp</strain>
    </source>
</reference>
<keyword evidence="2" id="KW-1185">Reference proteome</keyword>